<gene>
    <name evidence="1" type="ORF">BpHYR1_000528</name>
</gene>
<sequence>MKKLKKVKLVGFFTKDHMKEMCMVKQWCQLIRNIQVQCMAELNMNPNHNHKRQLLIPNKTFSDFSIVFILIEKHANIYTRPKFSCLNTIQYK</sequence>
<name>A0A3M7R581_BRAPC</name>
<dbReference type="Proteomes" id="UP000276133">
    <property type="component" value="Unassembled WGS sequence"/>
</dbReference>
<dbReference type="AlphaFoldDB" id="A0A3M7R581"/>
<reference evidence="1 2" key="1">
    <citation type="journal article" date="2018" name="Sci. Rep.">
        <title>Genomic signatures of local adaptation to the degree of environmental predictability in rotifers.</title>
        <authorList>
            <person name="Franch-Gras L."/>
            <person name="Hahn C."/>
            <person name="Garcia-Roger E.M."/>
            <person name="Carmona M.J."/>
            <person name="Serra M."/>
            <person name="Gomez A."/>
        </authorList>
    </citation>
    <scope>NUCLEOTIDE SEQUENCE [LARGE SCALE GENOMIC DNA]</scope>
    <source>
        <strain evidence="1">HYR1</strain>
    </source>
</reference>
<dbReference type="EMBL" id="REGN01004249">
    <property type="protein sequence ID" value="RNA18398.1"/>
    <property type="molecule type" value="Genomic_DNA"/>
</dbReference>
<organism evidence="1 2">
    <name type="scientific">Brachionus plicatilis</name>
    <name type="common">Marine rotifer</name>
    <name type="synonym">Brachionus muelleri</name>
    <dbReference type="NCBI Taxonomy" id="10195"/>
    <lineage>
        <taxon>Eukaryota</taxon>
        <taxon>Metazoa</taxon>
        <taxon>Spiralia</taxon>
        <taxon>Gnathifera</taxon>
        <taxon>Rotifera</taxon>
        <taxon>Eurotatoria</taxon>
        <taxon>Monogononta</taxon>
        <taxon>Pseudotrocha</taxon>
        <taxon>Ploima</taxon>
        <taxon>Brachionidae</taxon>
        <taxon>Brachionus</taxon>
    </lineage>
</organism>
<keyword evidence="2" id="KW-1185">Reference proteome</keyword>
<evidence type="ECO:0000313" key="2">
    <source>
        <dbReference type="Proteomes" id="UP000276133"/>
    </source>
</evidence>
<accession>A0A3M7R581</accession>
<proteinExistence type="predicted"/>
<evidence type="ECO:0000313" key="1">
    <source>
        <dbReference type="EMBL" id="RNA18398.1"/>
    </source>
</evidence>
<comment type="caution">
    <text evidence="1">The sequence shown here is derived from an EMBL/GenBank/DDBJ whole genome shotgun (WGS) entry which is preliminary data.</text>
</comment>
<protein>
    <submittedName>
        <fullName evidence="1">Uncharacterized protein</fullName>
    </submittedName>
</protein>